<dbReference type="EMBL" id="BMQB01000002">
    <property type="protein sequence ID" value="GGJ85725.1"/>
    <property type="molecule type" value="Genomic_DNA"/>
</dbReference>
<dbReference type="PANTHER" id="PTHR33695:SF1">
    <property type="entry name" value="LIPOPROTEIN SIGNAL PEPTIDASE"/>
    <property type="match status" value="1"/>
</dbReference>
<comment type="caution">
    <text evidence="9">Lacks conserved residue(s) required for the propagation of feature annotation.</text>
</comment>
<evidence type="ECO:0000256" key="10">
    <source>
        <dbReference type="RuleBase" id="RU004181"/>
    </source>
</evidence>
<keyword evidence="2 9" id="KW-1003">Cell membrane</keyword>
<dbReference type="HAMAP" id="MF_00161">
    <property type="entry name" value="LspA"/>
    <property type="match status" value="1"/>
</dbReference>
<reference evidence="11" key="1">
    <citation type="journal article" date="2014" name="Int. J. Syst. Evol. Microbiol.">
        <title>Complete genome sequence of Corynebacterium casei LMG S-19264T (=DSM 44701T), isolated from a smear-ripened cheese.</title>
        <authorList>
            <consortium name="US DOE Joint Genome Institute (JGI-PGF)"/>
            <person name="Walter F."/>
            <person name="Albersmeier A."/>
            <person name="Kalinowski J."/>
            <person name="Ruckert C."/>
        </authorList>
    </citation>
    <scope>NUCLEOTIDE SEQUENCE</scope>
    <source>
        <strain evidence="11">JCM 3090</strain>
    </source>
</reference>
<feature type="transmembrane region" description="Helical" evidence="9">
    <location>
        <begin position="145"/>
        <end position="168"/>
    </location>
</feature>
<name>A0A8J3B4S1_9ACTN</name>
<dbReference type="AlphaFoldDB" id="A0A8J3B4S1"/>
<dbReference type="GO" id="GO:0005886">
    <property type="term" value="C:plasma membrane"/>
    <property type="evidence" value="ECO:0007669"/>
    <property type="project" value="UniProtKB-SubCell"/>
</dbReference>
<comment type="similarity">
    <text evidence="1 9 10">Belongs to the peptidase A8 family.</text>
</comment>
<comment type="caution">
    <text evidence="11">The sequence shown here is derived from an EMBL/GenBank/DDBJ whole genome shotgun (WGS) entry which is preliminary data.</text>
</comment>
<keyword evidence="5 9" id="KW-0064">Aspartyl protease</keyword>
<keyword evidence="4 9" id="KW-0812">Transmembrane</keyword>
<feature type="transmembrane region" description="Helical" evidence="9">
    <location>
        <begin position="77"/>
        <end position="95"/>
    </location>
</feature>
<dbReference type="Pfam" id="PF01252">
    <property type="entry name" value="Peptidase_A8"/>
    <property type="match status" value="1"/>
</dbReference>
<feature type="active site" evidence="9">
    <location>
        <position position="134"/>
    </location>
</feature>
<comment type="catalytic activity">
    <reaction evidence="9">
        <text>Release of signal peptides from bacterial membrane prolipoproteins. Hydrolyzes -Xaa-Yaa-Zaa-|-(S,diacylglyceryl)Cys-, in which Xaa is hydrophobic (preferably Leu), and Yaa (Ala or Ser) and Zaa (Gly or Ala) have small, neutral side chains.</text>
        <dbReference type="EC" id="3.4.23.36"/>
    </reaction>
</comment>
<keyword evidence="7 9" id="KW-1133">Transmembrane helix</keyword>
<accession>A0A8J3B4S1</accession>
<dbReference type="Proteomes" id="UP000649739">
    <property type="component" value="Unassembled WGS sequence"/>
</dbReference>
<dbReference type="PRINTS" id="PR00781">
    <property type="entry name" value="LIPOSIGPTASE"/>
</dbReference>
<keyword evidence="12" id="KW-1185">Reference proteome</keyword>
<keyword evidence="3 9" id="KW-0645">Protease</keyword>
<dbReference type="InterPro" id="IPR001872">
    <property type="entry name" value="Peptidase_A8"/>
</dbReference>
<dbReference type="EC" id="3.4.23.36" evidence="9"/>
<proteinExistence type="inferred from homology"/>
<protein>
    <recommendedName>
        <fullName evidence="9">Lipoprotein signal peptidase</fullName>
        <ecNumber evidence="9">3.4.23.36</ecNumber>
    </recommendedName>
    <alternativeName>
        <fullName evidence="9">Prolipoprotein signal peptidase</fullName>
    </alternativeName>
    <alternativeName>
        <fullName evidence="9">Signal peptidase II</fullName>
        <shortName evidence="9">SPase II</shortName>
    </alternativeName>
</protein>
<comment type="function">
    <text evidence="9">This protein specifically catalyzes the removal of signal peptides from prolipoproteins.</text>
</comment>
<feature type="active site" evidence="9">
    <location>
        <position position="153"/>
    </location>
</feature>
<evidence type="ECO:0000256" key="1">
    <source>
        <dbReference type="ARBA" id="ARBA00006139"/>
    </source>
</evidence>
<evidence type="ECO:0000256" key="9">
    <source>
        <dbReference type="HAMAP-Rule" id="MF_00161"/>
    </source>
</evidence>
<organism evidence="11 12">
    <name type="scientific">Pilimelia anulata</name>
    <dbReference type="NCBI Taxonomy" id="53371"/>
    <lineage>
        <taxon>Bacteria</taxon>
        <taxon>Bacillati</taxon>
        <taxon>Actinomycetota</taxon>
        <taxon>Actinomycetes</taxon>
        <taxon>Micromonosporales</taxon>
        <taxon>Micromonosporaceae</taxon>
        <taxon>Pilimelia</taxon>
    </lineage>
</organism>
<evidence type="ECO:0000256" key="7">
    <source>
        <dbReference type="ARBA" id="ARBA00022989"/>
    </source>
</evidence>
<evidence type="ECO:0000313" key="11">
    <source>
        <dbReference type="EMBL" id="GGJ85725.1"/>
    </source>
</evidence>
<evidence type="ECO:0000256" key="5">
    <source>
        <dbReference type="ARBA" id="ARBA00022750"/>
    </source>
</evidence>
<dbReference type="PANTHER" id="PTHR33695">
    <property type="entry name" value="LIPOPROTEIN SIGNAL PEPTIDASE"/>
    <property type="match status" value="1"/>
</dbReference>
<evidence type="ECO:0000256" key="4">
    <source>
        <dbReference type="ARBA" id="ARBA00022692"/>
    </source>
</evidence>
<dbReference type="UniPathway" id="UPA00665"/>
<evidence type="ECO:0000256" key="6">
    <source>
        <dbReference type="ARBA" id="ARBA00022801"/>
    </source>
</evidence>
<evidence type="ECO:0000313" key="12">
    <source>
        <dbReference type="Proteomes" id="UP000649739"/>
    </source>
</evidence>
<comment type="pathway">
    <text evidence="9">Protein modification; lipoprotein biosynthesis (signal peptide cleavage).</text>
</comment>
<keyword evidence="6 9" id="KW-0378">Hydrolase</keyword>
<feature type="transmembrane region" description="Helical" evidence="9">
    <location>
        <begin position="102"/>
        <end position="118"/>
    </location>
</feature>
<dbReference type="GO" id="GO:0006508">
    <property type="term" value="P:proteolysis"/>
    <property type="evidence" value="ECO:0007669"/>
    <property type="project" value="UniProtKB-KW"/>
</dbReference>
<sequence length="187" mass="19662">MALGEARGDGGGPLPARRLGLLLGLAAAAWAGDLATKQLALTHLADDQPVRLLGGAVYLSLTRNSGAAFSLGGDHTWIFSIIASTAVCVLLWLAIRVRSTPWAVALGLILGGVLGNLTDRIFRAPGAFHGHVVDMVSLFDPYGRLWPVFNVADSALFCGVGLAVYLEFTGRTRDGGRRVDEPREAAA</sequence>
<evidence type="ECO:0000256" key="2">
    <source>
        <dbReference type="ARBA" id="ARBA00022475"/>
    </source>
</evidence>
<evidence type="ECO:0000256" key="3">
    <source>
        <dbReference type="ARBA" id="ARBA00022670"/>
    </source>
</evidence>
<keyword evidence="8 9" id="KW-0472">Membrane</keyword>
<evidence type="ECO:0000256" key="8">
    <source>
        <dbReference type="ARBA" id="ARBA00023136"/>
    </source>
</evidence>
<reference evidence="11" key="2">
    <citation type="submission" date="2020-09" db="EMBL/GenBank/DDBJ databases">
        <authorList>
            <person name="Sun Q."/>
            <person name="Ohkuma M."/>
        </authorList>
    </citation>
    <scope>NUCLEOTIDE SEQUENCE</scope>
    <source>
        <strain evidence="11">JCM 3090</strain>
    </source>
</reference>
<comment type="subcellular location">
    <subcellularLocation>
        <location evidence="9">Cell membrane</location>
        <topology evidence="9">Multi-pass membrane protein</topology>
    </subcellularLocation>
</comment>
<gene>
    <name evidence="9" type="primary">lspA</name>
    <name evidence="11" type="ORF">GCM10010123_14200</name>
</gene>
<dbReference type="GO" id="GO:0004190">
    <property type="term" value="F:aspartic-type endopeptidase activity"/>
    <property type="evidence" value="ECO:0007669"/>
    <property type="project" value="UniProtKB-UniRule"/>
</dbReference>